<organism evidence="1 2">
    <name type="scientific">Paramecium octaurelia</name>
    <dbReference type="NCBI Taxonomy" id="43137"/>
    <lineage>
        <taxon>Eukaryota</taxon>
        <taxon>Sar</taxon>
        <taxon>Alveolata</taxon>
        <taxon>Ciliophora</taxon>
        <taxon>Intramacronucleata</taxon>
        <taxon>Oligohymenophorea</taxon>
        <taxon>Peniculida</taxon>
        <taxon>Parameciidae</taxon>
        <taxon>Paramecium</taxon>
    </lineage>
</organism>
<reference evidence="1" key="1">
    <citation type="submission" date="2021-01" db="EMBL/GenBank/DDBJ databases">
        <authorList>
            <consortium name="Genoscope - CEA"/>
            <person name="William W."/>
        </authorList>
    </citation>
    <scope>NUCLEOTIDE SEQUENCE</scope>
</reference>
<dbReference type="OMA" id="RINWMRI"/>
<comment type="caution">
    <text evidence="1">The sequence shown here is derived from an EMBL/GenBank/DDBJ whole genome shotgun (WGS) entry which is preliminary data.</text>
</comment>
<dbReference type="OrthoDB" id="10382444at2759"/>
<evidence type="ECO:0000313" key="1">
    <source>
        <dbReference type="EMBL" id="CAD8145050.1"/>
    </source>
</evidence>
<keyword evidence="2" id="KW-1185">Reference proteome</keyword>
<dbReference type="Proteomes" id="UP000683925">
    <property type="component" value="Unassembled WGS sequence"/>
</dbReference>
<protein>
    <submittedName>
        <fullName evidence="1">Uncharacterized protein</fullName>
    </submittedName>
</protein>
<dbReference type="EMBL" id="CAJJDP010000017">
    <property type="protein sequence ID" value="CAD8145050.1"/>
    <property type="molecule type" value="Genomic_DNA"/>
</dbReference>
<evidence type="ECO:0000313" key="2">
    <source>
        <dbReference type="Proteomes" id="UP000683925"/>
    </source>
</evidence>
<accession>A0A8S1SXZ4</accession>
<name>A0A8S1SXZ4_PAROT</name>
<gene>
    <name evidence="1" type="ORF">POCTA_138.1.T0170027</name>
</gene>
<proteinExistence type="predicted"/>
<dbReference type="AlphaFoldDB" id="A0A8S1SXZ4"/>
<sequence length="73" mass="8581">MIAKEQIDVIDQYAQSIVNQVDTQQKIVQWKLATIQRLNEVTIVHHEKNLDKINQIRDEFEETKSISCREQTG</sequence>